<dbReference type="EMBL" id="RBIE01000001">
    <property type="protein sequence ID" value="RKQ63968.1"/>
    <property type="molecule type" value="Genomic_DNA"/>
</dbReference>
<dbReference type="Gene3D" id="3.40.718.10">
    <property type="entry name" value="Isopropylmalate Dehydrogenase"/>
    <property type="match status" value="1"/>
</dbReference>
<evidence type="ECO:0000256" key="11">
    <source>
        <dbReference type="PIRSR" id="PIRSR009407-2"/>
    </source>
</evidence>
<gene>
    <name evidence="14" type="ORF">C7457_0857</name>
</gene>
<evidence type="ECO:0000256" key="2">
    <source>
        <dbReference type="ARBA" id="ARBA00022532"/>
    </source>
</evidence>
<feature type="binding site" evidence="11">
    <location>
        <position position="139"/>
    </location>
    <ligand>
        <name>D-threo-isocitrate</name>
        <dbReference type="ChEBI" id="CHEBI:15562"/>
    </ligand>
</feature>
<feature type="binding site" evidence="13">
    <location>
        <position position="644"/>
    </location>
    <ligand>
        <name>NADP(+)</name>
        <dbReference type="ChEBI" id="CHEBI:58349"/>
    </ligand>
</feature>
<feature type="site" description="Critical for catalysis" evidence="10">
    <location>
        <position position="248"/>
    </location>
</feature>
<keyword evidence="4 12" id="KW-0460">Magnesium</keyword>
<feature type="binding site" evidence="12">
    <location>
        <position position="541"/>
    </location>
    <ligand>
        <name>Mg(2+)</name>
        <dbReference type="ChEBI" id="CHEBI:18420"/>
    </ligand>
</feature>
<evidence type="ECO:0000256" key="8">
    <source>
        <dbReference type="ARBA" id="ARBA00046318"/>
    </source>
</evidence>
<feature type="binding site" evidence="13">
    <location>
        <position position="129"/>
    </location>
    <ligand>
        <name>NADP(+)</name>
        <dbReference type="ChEBI" id="CHEBI:58349"/>
    </ligand>
</feature>
<keyword evidence="1 9" id="KW-0329">Glyoxylate bypass</keyword>
<feature type="binding site" evidence="12">
    <location>
        <position position="343"/>
    </location>
    <ligand>
        <name>Mg(2+)</name>
        <dbReference type="ChEBI" id="CHEBI:18420"/>
    </ligand>
</feature>
<feature type="binding site" evidence="13">
    <location>
        <begin position="593"/>
        <end position="595"/>
    </location>
    <ligand>
        <name>NADP(+)</name>
        <dbReference type="ChEBI" id="CHEBI:58349"/>
    </ligand>
</feature>
<name>A0A420W9N3_9BACT</name>
<feature type="binding site" evidence="13">
    <location>
        <begin position="577"/>
        <end position="578"/>
    </location>
    <ligand>
        <name>NADP(+)</name>
        <dbReference type="ChEBI" id="CHEBI:58349"/>
    </ligand>
</feature>
<evidence type="ECO:0000256" key="4">
    <source>
        <dbReference type="ARBA" id="ARBA00022842"/>
    </source>
</evidence>
<dbReference type="GO" id="GO:0004450">
    <property type="term" value="F:isocitrate dehydrogenase (NADP+) activity"/>
    <property type="evidence" value="ECO:0007669"/>
    <property type="project" value="UniProtKB-EC"/>
</dbReference>
<evidence type="ECO:0000256" key="9">
    <source>
        <dbReference type="PIRNR" id="PIRNR009407"/>
    </source>
</evidence>
<feature type="binding site" evidence="13">
    <location>
        <position position="582"/>
    </location>
    <ligand>
        <name>NADP(+)</name>
        <dbReference type="ChEBI" id="CHEBI:58349"/>
    </ligand>
</feature>
<keyword evidence="5 9" id="KW-0521">NADP</keyword>
<comment type="cofactor">
    <cofactor evidence="12">
        <name>Mg(2+)</name>
        <dbReference type="ChEBI" id="CHEBI:18420"/>
    </cofactor>
    <cofactor evidence="12">
        <name>Mn(2+)</name>
        <dbReference type="ChEBI" id="CHEBI:29035"/>
    </cofactor>
    <text evidence="12">Binds 1 Mg(2+) or Mn(2+) ion per subunit.</text>
</comment>
<organism evidence="14 15">
    <name type="scientific">Thermovibrio guaymasensis</name>
    <dbReference type="NCBI Taxonomy" id="240167"/>
    <lineage>
        <taxon>Bacteria</taxon>
        <taxon>Pseudomonadati</taxon>
        <taxon>Aquificota</taxon>
        <taxon>Aquificia</taxon>
        <taxon>Desulfurobacteriales</taxon>
        <taxon>Desulfurobacteriaceae</taxon>
        <taxon>Thermovibrio</taxon>
    </lineage>
</organism>
<evidence type="ECO:0000256" key="5">
    <source>
        <dbReference type="ARBA" id="ARBA00022857"/>
    </source>
</evidence>
<dbReference type="SUPFAM" id="SSF53659">
    <property type="entry name" value="Isocitrate/Isopropylmalate dehydrogenase-like"/>
    <property type="match status" value="1"/>
</dbReference>
<dbReference type="GO" id="GO:0006099">
    <property type="term" value="P:tricarboxylic acid cycle"/>
    <property type="evidence" value="ECO:0007669"/>
    <property type="project" value="UniProtKB-KW"/>
</dbReference>
<feature type="site" description="Critical for catalysis" evidence="10">
    <location>
        <position position="413"/>
    </location>
</feature>
<evidence type="ECO:0000256" key="3">
    <source>
        <dbReference type="ARBA" id="ARBA00022723"/>
    </source>
</evidence>
<dbReference type="OrthoDB" id="9807643at2"/>
<dbReference type="Proteomes" id="UP000280881">
    <property type="component" value="Unassembled WGS sequence"/>
</dbReference>
<protein>
    <recommendedName>
        <fullName evidence="9">Isocitrate dehydrogenase [NADP]</fullName>
        <ecNumber evidence="9">1.1.1.42</ecNumber>
    </recommendedName>
    <alternativeName>
        <fullName evidence="9">Oxalosuccinate decarboxylase</fullName>
    </alternativeName>
</protein>
<dbReference type="EC" id="1.1.1.42" evidence="9"/>
<dbReference type="GO" id="GO:0046872">
    <property type="term" value="F:metal ion binding"/>
    <property type="evidence" value="ECO:0007669"/>
    <property type="project" value="UniProtKB-KW"/>
</dbReference>
<keyword evidence="2 9" id="KW-0816">Tricarboxylic acid cycle</keyword>
<dbReference type="PIRSF" id="PIRSF009407">
    <property type="entry name" value="IDH_monmr"/>
    <property type="match status" value="1"/>
</dbReference>
<comment type="caution">
    <text evidence="14">The sequence shown here is derived from an EMBL/GenBank/DDBJ whole genome shotgun (WGS) entry which is preliminary data.</text>
</comment>
<dbReference type="NCBIfam" id="TIGR00178">
    <property type="entry name" value="monomer_idh"/>
    <property type="match status" value="1"/>
</dbReference>
<dbReference type="InterPro" id="IPR004436">
    <property type="entry name" value="Isocitrate_DH_NADP_mono"/>
</dbReference>
<evidence type="ECO:0000256" key="7">
    <source>
        <dbReference type="ARBA" id="ARBA00023554"/>
    </source>
</evidence>
<dbReference type="RefSeq" id="WP_121170322.1">
    <property type="nucleotide sequence ID" value="NZ_RBIE01000001.1"/>
</dbReference>
<evidence type="ECO:0000256" key="12">
    <source>
        <dbReference type="PIRSR" id="PIRSR009407-3"/>
    </source>
</evidence>
<sequence length="735" mass="83357">MSKRPTIIWTKVDEAPALATYSLYPIIKNFVKHAGVNLEQRDISLAGRILAQFGYQQDDLAYLGELVWKPEANIVKLPNISASLPQLIEAIKELQKQGYDLPDYPENPQTDEEREIKAKYDKCVGSVVNPVLRQGNSDRRIAPPVKNYAKKHPHKMRDVSPKSESYVAYMKSGDFYEHEKSVTIKKDGKIRYEFVDKDGNVQVLKEIEVGMGDVVDGTFMNRRKLREFFEEVINDAKDKDILFSLHVKATMMKVSDPVIFGDAIRVYYKKLFEKHGKELEEIGFDPNKGLIDLENKLSKLPPEKQEEIKKTLEEIYKEQPRLYMVDSDRGITNLHRPNDVIIDASIPAVIKNGLQGWGPSGETDDCVITVPDRSYATMYSEIVEDIKVRGQFDPTKVGTVQNIGLMAMKAEEYGSHDKTFFAPADGKIRIVDEEGNVLMEHEVEEGDIYRSCHTKDIAIRDWVKLAVNRAKETGLPIVFWLDSLRAHDRELIEKVKEELNKYDLEGVEYYIKPPREAMKFTLERFRKGLDTISVTGNVLRDYLTDLFPIIEVGTSARALSIVPLLAGGGLFETGAGGSAPKHVQQFVKEGHLRWDSLGEFLAFVEALKLAYKQSGSDNKRILIMADTLSKAVERYLDTDKTPKRKVGQLDTRGSHYWLARYWAEELAAQTEDPELAKIFEPVAAKLIENEEKILSEIAATEGSPKDIGGYYHPDDEKATAAMRPSRTFNEIIDSL</sequence>
<evidence type="ECO:0000256" key="10">
    <source>
        <dbReference type="PIRSR" id="PIRSR009407-1"/>
    </source>
</evidence>
<accession>A0A420W9N3</accession>
<evidence type="ECO:0000313" key="14">
    <source>
        <dbReference type="EMBL" id="RKQ63968.1"/>
    </source>
</evidence>
<dbReference type="GO" id="GO:0006097">
    <property type="term" value="P:glyoxylate cycle"/>
    <property type="evidence" value="ECO:0007669"/>
    <property type="project" value="UniProtKB-KW"/>
</dbReference>
<comment type="catalytic activity">
    <reaction evidence="7 9">
        <text>D-threo-isocitrate + NADP(+) = 2-oxoglutarate + CO2 + NADPH</text>
        <dbReference type="Rhea" id="RHEA:19629"/>
        <dbReference type="ChEBI" id="CHEBI:15562"/>
        <dbReference type="ChEBI" id="CHEBI:16526"/>
        <dbReference type="ChEBI" id="CHEBI:16810"/>
        <dbReference type="ChEBI" id="CHEBI:57783"/>
        <dbReference type="ChEBI" id="CHEBI:58349"/>
        <dbReference type="EC" id="1.1.1.42"/>
    </reaction>
</comment>
<feature type="binding site" evidence="13">
    <location>
        <begin position="76"/>
        <end position="81"/>
    </location>
    <ligand>
        <name>NADP(+)</name>
        <dbReference type="ChEBI" id="CHEBI:58349"/>
    </ligand>
</feature>
<comment type="similarity">
    <text evidence="8 9">Belongs to the monomeric-type IDH family.</text>
</comment>
<dbReference type="PANTHER" id="PTHR36999:SF1">
    <property type="entry name" value="ISOCITRATE DEHYDROGENASE (NADP(+))"/>
    <property type="match status" value="1"/>
</dbReference>
<feature type="binding site" evidence="11">
    <location>
        <begin position="126"/>
        <end position="133"/>
    </location>
    <ligand>
        <name>substrate</name>
    </ligand>
</feature>
<evidence type="ECO:0000256" key="6">
    <source>
        <dbReference type="ARBA" id="ARBA00023002"/>
    </source>
</evidence>
<dbReference type="PANTHER" id="PTHR36999">
    <property type="entry name" value="ISOCITRATE DEHYDROGENASE [NADP]"/>
    <property type="match status" value="1"/>
</dbReference>
<evidence type="ECO:0000313" key="15">
    <source>
        <dbReference type="Proteomes" id="UP000280881"/>
    </source>
</evidence>
<dbReference type="AlphaFoldDB" id="A0A420W9N3"/>
<keyword evidence="15" id="KW-1185">Reference proteome</keyword>
<keyword evidence="3 12" id="KW-0479">Metal-binding</keyword>
<evidence type="ECO:0000256" key="1">
    <source>
        <dbReference type="ARBA" id="ARBA00022435"/>
    </source>
</evidence>
<feature type="binding site" evidence="11">
    <location>
        <position position="540"/>
    </location>
    <ligand>
        <name>D-threo-isocitrate</name>
        <dbReference type="ChEBI" id="CHEBI:15562"/>
    </ligand>
</feature>
<keyword evidence="6 9" id="KW-0560">Oxidoreductase</keyword>
<feature type="binding site" evidence="12">
    <location>
        <position position="545"/>
    </location>
    <ligand>
        <name>Mg(2+)</name>
        <dbReference type="ChEBI" id="CHEBI:18420"/>
    </ligand>
</feature>
<evidence type="ECO:0000256" key="13">
    <source>
        <dbReference type="PIRSR" id="PIRSR009407-4"/>
    </source>
</evidence>
<reference evidence="14 15" key="1">
    <citation type="submission" date="2018-10" db="EMBL/GenBank/DDBJ databases">
        <title>Genomic Encyclopedia of Type Strains, Phase IV (KMG-IV): sequencing the most valuable type-strain genomes for metagenomic binning, comparative biology and taxonomic classification.</title>
        <authorList>
            <person name="Goeker M."/>
        </authorList>
    </citation>
    <scope>NUCLEOTIDE SEQUENCE [LARGE SCALE GENOMIC DNA]</scope>
    <source>
        <strain evidence="14 15">DSM 15521</strain>
    </source>
</reference>
<proteinExistence type="inferred from homology"/>
<dbReference type="Pfam" id="PF03971">
    <property type="entry name" value="IDH"/>
    <property type="match status" value="1"/>
</dbReference>